<evidence type="ECO:0000259" key="4">
    <source>
        <dbReference type="Pfam" id="PF13102"/>
    </source>
</evidence>
<dbReference type="InterPro" id="IPR025269">
    <property type="entry name" value="SAM-like_dom"/>
</dbReference>
<name>A0A3D9MAX2_9FLAO</name>
<dbReference type="GO" id="GO:0015074">
    <property type="term" value="P:DNA integration"/>
    <property type="evidence" value="ECO:0007669"/>
    <property type="project" value="InterPro"/>
</dbReference>
<keyword evidence="6" id="KW-1185">Reference proteome</keyword>
<dbReference type="OrthoDB" id="1493636at2"/>
<keyword evidence="2" id="KW-0233">DNA recombination</keyword>
<dbReference type="InterPro" id="IPR013762">
    <property type="entry name" value="Integrase-like_cat_sf"/>
</dbReference>
<keyword evidence="1" id="KW-0238">DNA-binding</keyword>
<dbReference type="RefSeq" id="WP_115810705.1">
    <property type="nucleotide sequence ID" value="NZ_QREI01000005.1"/>
</dbReference>
<dbReference type="EMBL" id="QREI01000005">
    <property type="protein sequence ID" value="REE16981.1"/>
    <property type="molecule type" value="Genomic_DNA"/>
</dbReference>
<dbReference type="GO" id="GO:0006310">
    <property type="term" value="P:DNA recombination"/>
    <property type="evidence" value="ECO:0007669"/>
    <property type="project" value="UniProtKB-KW"/>
</dbReference>
<accession>A0A3D9MAX2</accession>
<evidence type="ECO:0000256" key="2">
    <source>
        <dbReference type="ARBA" id="ARBA00023172"/>
    </source>
</evidence>
<comment type="caution">
    <text evidence="5">The sequence shown here is derived from an EMBL/GenBank/DDBJ whole genome shotgun (WGS) entry which is preliminary data.</text>
</comment>
<dbReference type="InterPro" id="IPR011010">
    <property type="entry name" value="DNA_brk_join_enz"/>
</dbReference>
<evidence type="ECO:0000313" key="5">
    <source>
        <dbReference type="EMBL" id="REE16981.1"/>
    </source>
</evidence>
<organism evidence="5 6">
    <name type="scientific">Winogradskyella pacifica</name>
    <dbReference type="NCBI Taxonomy" id="664642"/>
    <lineage>
        <taxon>Bacteria</taxon>
        <taxon>Pseudomonadati</taxon>
        <taxon>Bacteroidota</taxon>
        <taxon>Flavobacteriia</taxon>
        <taxon>Flavobacteriales</taxon>
        <taxon>Flavobacteriaceae</taxon>
        <taxon>Winogradskyella</taxon>
    </lineage>
</organism>
<dbReference type="SUPFAM" id="SSF56349">
    <property type="entry name" value="DNA breaking-rejoining enzymes"/>
    <property type="match status" value="1"/>
</dbReference>
<dbReference type="Proteomes" id="UP000256919">
    <property type="component" value="Unassembled WGS sequence"/>
</dbReference>
<dbReference type="AlphaFoldDB" id="A0A3D9MAX2"/>
<gene>
    <name evidence="5" type="ORF">DFQ09_105194</name>
</gene>
<evidence type="ECO:0000259" key="3">
    <source>
        <dbReference type="Pfam" id="PF00589"/>
    </source>
</evidence>
<dbReference type="Gene3D" id="1.10.443.10">
    <property type="entry name" value="Intergrase catalytic core"/>
    <property type="match status" value="1"/>
</dbReference>
<dbReference type="InterPro" id="IPR002104">
    <property type="entry name" value="Integrase_catalytic"/>
</dbReference>
<evidence type="ECO:0000256" key="1">
    <source>
        <dbReference type="ARBA" id="ARBA00023125"/>
    </source>
</evidence>
<reference evidence="5 6" key="1">
    <citation type="submission" date="2018-07" db="EMBL/GenBank/DDBJ databases">
        <title>Genomic Encyclopedia of Type Strains, Phase III (KMG-III): the genomes of soil and plant-associated and newly described type strains.</title>
        <authorList>
            <person name="Whitman W."/>
        </authorList>
    </citation>
    <scope>NUCLEOTIDE SEQUENCE [LARGE SCALE GENOMIC DNA]</scope>
    <source>
        <strain evidence="5 6">CECT 7948</strain>
    </source>
</reference>
<dbReference type="Pfam" id="PF00589">
    <property type="entry name" value="Phage_integrase"/>
    <property type="match status" value="1"/>
</dbReference>
<feature type="domain" description="Tyr recombinase" evidence="3">
    <location>
        <begin position="250"/>
        <end position="425"/>
    </location>
</feature>
<dbReference type="InterPro" id="IPR010998">
    <property type="entry name" value="Integrase_recombinase_N"/>
</dbReference>
<sequence>MATVNFYYRSTKEKAPLTIRFLYRDYNTPSTVKVRKSKELKEVPYTDITLNSKIEKEVTKEYWQNKDKRNPSSEIKNLKPKIDTELLSIENHLLESFKNDNEIIPINSDWLNKELEKYYNPKKTDPKAKYLSYWIDYIIDNADNIETSKNTVGLSKNTVKGYNDIRNVIRRYQDFETTTIKSLNKDWFNDFFEWLKINEKYSHNTAVKKAAILKTVINKAAKKVEIAKDLNQLKIKTVNTYDEDTDVITLTLEDIQKIQNYNFESKAFLNARKWLLLAIYTGQRGNDLLSGIIKENFKKEGNNYKIELKQIKTGKKVVIPVLPAVKEIYKNGLPYKVSQQKLNKHFKDICKLAGIDNPILGKLRNKKTNRLEKKLRPKYEYISTHTGRRTFATLHFNELPHQSIMKVTGHKKYATFLQYVQKDSEEHLDTFNDYYKKLEAKKKETNLTVIKNASNQ</sequence>
<dbReference type="Pfam" id="PF13102">
    <property type="entry name" value="Phage_int_SAM_5"/>
    <property type="match status" value="1"/>
</dbReference>
<proteinExistence type="predicted"/>
<dbReference type="Gene3D" id="1.10.150.130">
    <property type="match status" value="1"/>
</dbReference>
<protein>
    <submittedName>
        <fullName evidence="5">Phage integrase family protein</fullName>
    </submittedName>
</protein>
<feature type="domain" description="Phage integrase SAM-like" evidence="4">
    <location>
        <begin position="146"/>
        <end position="229"/>
    </location>
</feature>
<dbReference type="GO" id="GO:0003677">
    <property type="term" value="F:DNA binding"/>
    <property type="evidence" value="ECO:0007669"/>
    <property type="project" value="UniProtKB-KW"/>
</dbReference>
<evidence type="ECO:0000313" key="6">
    <source>
        <dbReference type="Proteomes" id="UP000256919"/>
    </source>
</evidence>